<dbReference type="AlphaFoldDB" id="A0A0F9BGZ7"/>
<dbReference type="InterPro" id="IPR011738">
    <property type="entry name" value="Phage_CHP"/>
</dbReference>
<dbReference type="NCBIfam" id="TIGR02215">
    <property type="entry name" value="phage_chp_gp8"/>
    <property type="match status" value="1"/>
</dbReference>
<gene>
    <name evidence="1" type="ORF">LCGC14_2728950</name>
</gene>
<dbReference type="CDD" id="cd08054">
    <property type="entry name" value="gp6"/>
    <property type="match status" value="1"/>
</dbReference>
<dbReference type="InterPro" id="IPR006450">
    <property type="entry name" value="Phage_HK97_gp6-like"/>
</dbReference>
<proteinExistence type="predicted"/>
<reference evidence="1" key="1">
    <citation type="journal article" date="2015" name="Nature">
        <title>Complex archaea that bridge the gap between prokaryotes and eukaryotes.</title>
        <authorList>
            <person name="Spang A."/>
            <person name="Saw J.H."/>
            <person name="Jorgensen S.L."/>
            <person name="Zaremba-Niedzwiedzka K."/>
            <person name="Martijn J."/>
            <person name="Lind A.E."/>
            <person name="van Eijk R."/>
            <person name="Schleper C."/>
            <person name="Guy L."/>
            <person name="Ettema T.J."/>
        </authorList>
    </citation>
    <scope>NUCLEOTIDE SEQUENCE</scope>
</reference>
<sequence length="206" mass="23069">LYFRIRSLEGHAASNSLESDTRIARRCGDAIELKEHLRIYDSDEDDLIEDYRDTAERLVENELSISLQSQTLVLRLDRFPAWEIPLPMPPLISITSITYTDVNGTSQTVSSSDYTADITSTPGNVHPAFGESWPSTRNIPNAVVITYVAGFANAAAVPPAVRSAIMLIGGELHENRERVTDLSLQDLAIYPRLMANHACYFEFEYF</sequence>
<accession>A0A0F9BGZ7</accession>
<evidence type="ECO:0000313" key="1">
    <source>
        <dbReference type="EMBL" id="KKK89854.1"/>
    </source>
</evidence>
<protein>
    <submittedName>
        <fullName evidence="1">Uncharacterized protein</fullName>
    </submittedName>
</protein>
<comment type="caution">
    <text evidence="1">The sequence shown here is derived from an EMBL/GenBank/DDBJ whole genome shotgun (WGS) entry which is preliminary data.</text>
</comment>
<feature type="non-terminal residue" evidence="1">
    <location>
        <position position="1"/>
    </location>
</feature>
<dbReference type="Pfam" id="PF05135">
    <property type="entry name" value="Phage_connect_1"/>
    <property type="match status" value="1"/>
</dbReference>
<dbReference type="NCBIfam" id="TIGR01560">
    <property type="entry name" value="put_DNA_pack"/>
    <property type="match status" value="1"/>
</dbReference>
<dbReference type="Gene3D" id="1.10.3230.30">
    <property type="entry name" value="Phage gp6-like head-tail connector protein"/>
    <property type="match status" value="1"/>
</dbReference>
<dbReference type="InterPro" id="IPR021146">
    <property type="entry name" value="Phage_gp6-like_head-tail"/>
</dbReference>
<name>A0A0F9BGZ7_9ZZZZ</name>
<dbReference type="EMBL" id="LAZR01049348">
    <property type="protein sequence ID" value="KKK89854.1"/>
    <property type="molecule type" value="Genomic_DNA"/>
</dbReference>
<organism evidence="1">
    <name type="scientific">marine sediment metagenome</name>
    <dbReference type="NCBI Taxonomy" id="412755"/>
    <lineage>
        <taxon>unclassified sequences</taxon>
        <taxon>metagenomes</taxon>
        <taxon>ecological metagenomes</taxon>
    </lineage>
</organism>